<dbReference type="OrthoDB" id="5464520at2"/>
<comment type="caution">
    <text evidence="2">The sequence shown here is derived from an EMBL/GenBank/DDBJ whole genome shotgun (WGS) entry which is preliminary data.</text>
</comment>
<organism evidence="2 3">
    <name type="scientific">Pontibacter qinzhouensis</name>
    <dbReference type="NCBI Taxonomy" id="2603253"/>
    <lineage>
        <taxon>Bacteria</taxon>
        <taxon>Pseudomonadati</taxon>
        <taxon>Bacteroidota</taxon>
        <taxon>Cytophagia</taxon>
        <taxon>Cytophagales</taxon>
        <taxon>Hymenobacteraceae</taxon>
        <taxon>Pontibacter</taxon>
    </lineage>
</organism>
<feature type="domain" description="Calcineurin-like phosphoesterase" evidence="1">
    <location>
        <begin position="64"/>
        <end position="232"/>
    </location>
</feature>
<protein>
    <submittedName>
        <fullName evidence="2">Metallophosphoesterase</fullName>
    </submittedName>
</protein>
<dbReference type="Proteomes" id="UP000321926">
    <property type="component" value="Unassembled WGS sequence"/>
</dbReference>
<name>A0A5C8KDE3_9BACT</name>
<dbReference type="Pfam" id="PF00149">
    <property type="entry name" value="Metallophos"/>
    <property type="match status" value="1"/>
</dbReference>
<reference evidence="2 3" key="1">
    <citation type="submission" date="2019-08" db="EMBL/GenBank/DDBJ databases">
        <authorList>
            <person name="Shi S."/>
        </authorList>
    </citation>
    <scope>NUCLEOTIDE SEQUENCE [LARGE SCALE GENOMIC DNA]</scope>
    <source>
        <strain evidence="2 3">GY10130</strain>
    </source>
</reference>
<dbReference type="AlphaFoldDB" id="A0A5C8KDE3"/>
<dbReference type="PANTHER" id="PTHR43143">
    <property type="entry name" value="METALLOPHOSPHOESTERASE, CALCINEURIN SUPERFAMILY"/>
    <property type="match status" value="1"/>
</dbReference>
<gene>
    <name evidence="2" type="ORF">FVR03_02835</name>
</gene>
<evidence type="ECO:0000313" key="3">
    <source>
        <dbReference type="Proteomes" id="UP000321926"/>
    </source>
</evidence>
<evidence type="ECO:0000259" key="1">
    <source>
        <dbReference type="Pfam" id="PF00149"/>
    </source>
</evidence>
<dbReference type="RefSeq" id="WP_147920255.1">
    <property type="nucleotide sequence ID" value="NZ_VRTY01000007.1"/>
</dbReference>
<dbReference type="InterPro" id="IPR004843">
    <property type="entry name" value="Calcineurin-like_PHP"/>
</dbReference>
<dbReference type="PROSITE" id="PS51257">
    <property type="entry name" value="PROKAR_LIPOPROTEIN"/>
    <property type="match status" value="1"/>
</dbReference>
<dbReference type="EMBL" id="VRTY01000007">
    <property type="protein sequence ID" value="TXK51887.1"/>
    <property type="molecule type" value="Genomic_DNA"/>
</dbReference>
<dbReference type="InterPro" id="IPR051918">
    <property type="entry name" value="STPP_CPPED1"/>
</dbReference>
<dbReference type="PANTHER" id="PTHR43143:SF1">
    <property type="entry name" value="SERINE_THREONINE-PROTEIN PHOSPHATASE CPPED1"/>
    <property type="match status" value="1"/>
</dbReference>
<evidence type="ECO:0000313" key="2">
    <source>
        <dbReference type="EMBL" id="TXK51887.1"/>
    </source>
</evidence>
<dbReference type="InterPro" id="IPR029052">
    <property type="entry name" value="Metallo-depent_PP-like"/>
</dbReference>
<sequence>MKNIYCYRTTSWLLLPALLLALAGCELFEYSPYEVRLKPEERNINEQHIARILAEQPSSSDTLTVALTADTQGFYADNDDMVHHMNHRDDIAFVLHAGDITDYGLLKEFRWIHRSLDRLRVPYVAVIGNHDAVGNGQDVYRAMFGKFDFSFAVGSSKFIFLNTNFLEFDFKAPDLDWLETQLQDRASYKTVFVVSHIPPTSFEFGEHNNDRYQRLLEKYNVSLSIHGHTHRYDFYKVEEEGVDHLTVATTNEREYMVMQIVGEQFKLERVNF</sequence>
<accession>A0A5C8KDE3</accession>
<dbReference type="Gene3D" id="3.60.21.10">
    <property type="match status" value="1"/>
</dbReference>
<keyword evidence="3" id="KW-1185">Reference proteome</keyword>
<dbReference type="GO" id="GO:0016787">
    <property type="term" value="F:hydrolase activity"/>
    <property type="evidence" value="ECO:0007669"/>
    <property type="project" value="InterPro"/>
</dbReference>
<proteinExistence type="predicted"/>
<dbReference type="SUPFAM" id="SSF56300">
    <property type="entry name" value="Metallo-dependent phosphatases"/>
    <property type="match status" value="1"/>
</dbReference>